<evidence type="ECO:0000313" key="10">
    <source>
        <dbReference type="EMBL" id="CDO55253.1"/>
    </source>
</evidence>
<feature type="region of interest" description="Disordered" evidence="8">
    <location>
        <begin position="374"/>
        <end position="403"/>
    </location>
</feature>
<dbReference type="GO" id="GO:0047496">
    <property type="term" value="P:vesicle transport along microtubule"/>
    <property type="evidence" value="ECO:0007669"/>
    <property type="project" value="TreeGrafter"/>
</dbReference>
<dbReference type="PANTHER" id="PTHR10921:SF1">
    <property type="entry name" value="NUCLEAR DISTRIBUTION PROTEIN NUDE HOMOLOG"/>
    <property type="match status" value="1"/>
</dbReference>
<dbReference type="GO" id="GO:0005871">
    <property type="term" value="C:kinesin complex"/>
    <property type="evidence" value="ECO:0007669"/>
    <property type="project" value="TreeGrafter"/>
</dbReference>
<comment type="subcellular location">
    <subcellularLocation>
        <location evidence="1">Cytoplasm</location>
        <location evidence="1">Cytoskeleton</location>
    </subcellularLocation>
</comment>
<dbReference type="GO" id="GO:0007059">
    <property type="term" value="P:chromosome segregation"/>
    <property type="evidence" value="ECO:0007669"/>
    <property type="project" value="TreeGrafter"/>
</dbReference>
<feature type="compositionally biased region" description="Low complexity" evidence="8">
    <location>
        <begin position="297"/>
        <end position="316"/>
    </location>
</feature>
<keyword evidence="4" id="KW-0493">Microtubule</keyword>
<dbReference type="STRING" id="1173061.A0A0J9XD42"/>
<evidence type="ECO:0000256" key="3">
    <source>
        <dbReference type="ARBA" id="ARBA00022490"/>
    </source>
</evidence>
<dbReference type="SUPFAM" id="SSF57997">
    <property type="entry name" value="Tropomyosin"/>
    <property type="match status" value="1"/>
</dbReference>
<dbReference type="InterPro" id="IPR033494">
    <property type="entry name" value="NUDE"/>
</dbReference>
<dbReference type="InterPro" id="IPR006964">
    <property type="entry name" value="NUDE_dom"/>
</dbReference>
<dbReference type="GO" id="GO:0000776">
    <property type="term" value="C:kinetochore"/>
    <property type="evidence" value="ECO:0007669"/>
    <property type="project" value="TreeGrafter"/>
</dbReference>
<reference evidence="10" key="1">
    <citation type="submission" date="2014-03" db="EMBL/GenBank/DDBJ databases">
        <authorList>
            <person name="Casaregola S."/>
        </authorList>
    </citation>
    <scope>NUCLEOTIDE SEQUENCE [LARGE SCALE GENOMIC DNA]</scope>
    <source>
        <strain evidence="10">CLIB 918</strain>
    </source>
</reference>
<feature type="region of interest" description="Disordered" evidence="8">
    <location>
        <begin position="289"/>
        <end position="361"/>
    </location>
</feature>
<evidence type="ECO:0000313" key="11">
    <source>
        <dbReference type="Proteomes" id="UP000242525"/>
    </source>
</evidence>
<feature type="region of interest" description="Disordered" evidence="8">
    <location>
        <begin position="249"/>
        <end position="277"/>
    </location>
</feature>
<dbReference type="GO" id="GO:0051642">
    <property type="term" value="P:centrosome localization"/>
    <property type="evidence" value="ECO:0007669"/>
    <property type="project" value="TreeGrafter"/>
</dbReference>
<dbReference type="EMBL" id="CCBN010000010">
    <property type="protein sequence ID" value="CDO55253.1"/>
    <property type="molecule type" value="Genomic_DNA"/>
</dbReference>
<evidence type="ECO:0000259" key="9">
    <source>
        <dbReference type="Pfam" id="PF04880"/>
    </source>
</evidence>
<feature type="compositionally biased region" description="Polar residues" evidence="8">
    <location>
        <begin position="442"/>
        <end position="454"/>
    </location>
</feature>
<evidence type="ECO:0000256" key="1">
    <source>
        <dbReference type="ARBA" id="ARBA00004245"/>
    </source>
</evidence>
<feature type="coiled-coil region" evidence="7">
    <location>
        <begin position="2"/>
        <end position="180"/>
    </location>
</feature>
<dbReference type="AlphaFoldDB" id="A0A0J9XD42"/>
<sequence>MMSSDFEAYRQAKEQIAQLEAEMAEFRASSRELEQELELELEESEERHKSSQMKINQLTLELDQVKEKYRILQKEFAASQSSLQREISTLQNAHKEASHRLREIEMANDDMERTERITKSTLGNLENKYHSSLEQIAMLEAELASTDDSQIELQRAKDELRDTKEELAVAQGRIERLEKNAHRTVPVRRASRTYGQPPVLLSVSRSSSRAGAPTKRMTSSKSLKRIHGMLDQMKNLESRVATFKSTLPKPVAVNTPSKHHLTSPPLHSNTASPVPRYRASQDHLSEFAQTHHGHHYSPSTASIPSTSSRSKRNSFSLEPGLGSGTAATPTDLHRSQSSASRSASSNHVVVPRTARSPRTRHSVDMMSSLSIADQHQHYSQKHHNSSAINLGTTTTTDNTTPTKQHRFNGSFYTHHKMASTTSVTSSGSQQQHHHPSFGVLHSRQSATLSHGTRM</sequence>
<protein>
    <recommendedName>
        <fullName evidence="9">NUDE domain-containing protein</fullName>
    </recommendedName>
</protein>
<feature type="compositionally biased region" description="Low complexity" evidence="8">
    <location>
        <begin position="419"/>
        <end position="430"/>
    </location>
</feature>
<dbReference type="Pfam" id="PF04880">
    <property type="entry name" value="NUDE_C"/>
    <property type="match status" value="1"/>
</dbReference>
<evidence type="ECO:0000256" key="4">
    <source>
        <dbReference type="ARBA" id="ARBA00022701"/>
    </source>
</evidence>
<feature type="compositionally biased region" description="Low complexity" evidence="8">
    <location>
        <begin position="335"/>
        <end position="345"/>
    </location>
</feature>
<keyword evidence="3" id="KW-0963">Cytoplasm</keyword>
<dbReference type="GO" id="GO:0008017">
    <property type="term" value="F:microtubule binding"/>
    <property type="evidence" value="ECO:0007669"/>
    <property type="project" value="InterPro"/>
</dbReference>
<feature type="region of interest" description="Disordered" evidence="8">
    <location>
        <begin position="419"/>
        <end position="454"/>
    </location>
</feature>
<comment type="similarity">
    <text evidence="2">Belongs to the nudE family.</text>
</comment>
<evidence type="ECO:0000256" key="8">
    <source>
        <dbReference type="SAM" id="MobiDB-lite"/>
    </source>
</evidence>
<dbReference type="GO" id="GO:0000132">
    <property type="term" value="P:establishment of mitotic spindle orientation"/>
    <property type="evidence" value="ECO:0007669"/>
    <property type="project" value="TreeGrafter"/>
</dbReference>
<accession>A0A0J9XD42</accession>
<proteinExistence type="inferred from homology"/>
<dbReference type="Gene3D" id="6.10.250.1080">
    <property type="match status" value="1"/>
</dbReference>
<dbReference type="PANTHER" id="PTHR10921">
    <property type="entry name" value="NUCLEAR DISTRIBUTION PROTEIN NUDE HOMOLOG 1"/>
    <property type="match status" value="1"/>
</dbReference>
<keyword evidence="11" id="KW-1185">Reference proteome</keyword>
<gene>
    <name evidence="10" type="ORF">BN980_GECA10s02287g</name>
</gene>
<dbReference type="GO" id="GO:0007020">
    <property type="term" value="P:microtubule nucleation"/>
    <property type="evidence" value="ECO:0007669"/>
    <property type="project" value="TreeGrafter"/>
</dbReference>
<name>A0A0J9XD42_GEOCN</name>
<keyword evidence="6" id="KW-0206">Cytoskeleton</keyword>
<feature type="domain" description="NUDE" evidence="9">
    <location>
        <begin position="122"/>
        <end position="215"/>
    </location>
</feature>
<evidence type="ECO:0000256" key="7">
    <source>
        <dbReference type="SAM" id="Coils"/>
    </source>
</evidence>
<comment type="caution">
    <text evidence="10">The sequence shown here is derived from an EMBL/GenBank/DDBJ whole genome shotgun (WGS) entry which is preliminary data.</text>
</comment>
<evidence type="ECO:0000256" key="6">
    <source>
        <dbReference type="ARBA" id="ARBA00023212"/>
    </source>
</evidence>
<evidence type="ECO:0000256" key="2">
    <source>
        <dbReference type="ARBA" id="ARBA00007429"/>
    </source>
</evidence>
<keyword evidence="5 7" id="KW-0175">Coiled coil</keyword>
<organism evidence="10 11">
    <name type="scientific">Geotrichum candidum</name>
    <name type="common">Oospora lactis</name>
    <name type="synonym">Dipodascus geotrichum</name>
    <dbReference type="NCBI Taxonomy" id="1173061"/>
    <lineage>
        <taxon>Eukaryota</taxon>
        <taxon>Fungi</taxon>
        <taxon>Dikarya</taxon>
        <taxon>Ascomycota</taxon>
        <taxon>Saccharomycotina</taxon>
        <taxon>Dipodascomycetes</taxon>
        <taxon>Dipodascales</taxon>
        <taxon>Dipodascaceae</taxon>
        <taxon>Geotrichum</taxon>
    </lineage>
</organism>
<dbReference type="GO" id="GO:0005874">
    <property type="term" value="C:microtubule"/>
    <property type="evidence" value="ECO:0007669"/>
    <property type="project" value="UniProtKB-KW"/>
</dbReference>
<evidence type="ECO:0000256" key="5">
    <source>
        <dbReference type="ARBA" id="ARBA00023054"/>
    </source>
</evidence>
<feature type="compositionally biased region" description="Low complexity" evidence="8">
    <location>
        <begin position="392"/>
        <end position="402"/>
    </location>
</feature>
<dbReference type="OrthoDB" id="5877028at2759"/>
<dbReference type="Proteomes" id="UP000242525">
    <property type="component" value="Unassembled WGS sequence"/>
</dbReference>